<dbReference type="GO" id="GO:0006508">
    <property type="term" value="P:proteolysis"/>
    <property type="evidence" value="ECO:0007669"/>
    <property type="project" value="UniProtKB-KW"/>
</dbReference>
<keyword evidence="4 5" id="KW-0720">Serine protease</keyword>
<evidence type="ECO:0000256" key="1">
    <source>
        <dbReference type="ARBA" id="ARBA00009179"/>
    </source>
</evidence>
<evidence type="ECO:0000313" key="7">
    <source>
        <dbReference type="EMBL" id="SDN33402.1"/>
    </source>
</evidence>
<accession>A0A1H0AIK5</accession>
<keyword evidence="3 5" id="KW-0378">Hydrolase</keyword>
<dbReference type="OrthoDB" id="9812068at2"/>
<dbReference type="PANTHER" id="PTHR32060">
    <property type="entry name" value="TAIL-SPECIFIC PROTEASE"/>
    <property type="match status" value="1"/>
</dbReference>
<dbReference type="InterPro" id="IPR001478">
    <property type="entry name" value="PDZ"/>
</dbReference>
<dbReference type="FunFam" id="2.30.42.10:FF:000063">
    <property type="entry name" value="Peptidase, S41 family"/>
    <property type="match status" value="1"/>
</dbReference>
<dbReference type="FunFam" id="3.30.750.44:FF:000001">
    <property type="entry name" value="S41 family peptidase"/>
    <property type="match status" value="1"/>
</dbReference>
<dbReference type="EMBL" id="FNIN01000001">
    <property type="protein sequence ID" value="SDN33402.1"/>
    <property type="molecule type" value="Genomic_DNA"/>
</dbReference>
<dbReference type="GO" id="GO:0007165">
    <property type="term" value="P:signal transduction"/>
    <property type="evidence" value="ECO:0007669"/>
    <property type="project" value="TreeGrafter"/>
</dbReference>
<dbReference type="FunFam" id="3.90.226.10:FF:000029">
    <property type="entry name" value="Peptidase, S41 family"/>
    <property type="match status" value="1"/>
</dbReference>
<dbReference type="PROSITE" id="PS50106">
    <property type="entry name" value="PDZ"/>
    <property type="match status" value="1"/>
</dbReference>
<dbReference type="NCBIfam" id="TIGR00225">
    <property type="entry name" value="prc"/>
    <property type="match status" value="1"/>
</dbReference>
<dbReference type="CDD" id="cd07560">
    <property type="entry name" value="Peptidase_S41_CPP"/>
    <property type="match status" value="1"/>
</dbReference>
<dbReference type="AlphaFoldDB" id="A0A1H0AIK5"/>
<dbReference type="InterPro" id="IPR005151">
    <property type="entry name" value="Tail-specific_protease"/>
</dbReference>
<dbReference type="Pfam" id="PF00595">
    <property type="entry name" value="PDZ"/>
    <property type="match status" value="1"/>
</dbReference>
<keyword evidence="2 5" id="KW-0645">Protease</keyword>
<evidence type="ECO:0000256" key="3">
    <source>
        <dbReference type="ARBA" id="ARBA00022801"/>
    </source>
</evidence>
<dbReference type="Pfam" id="PF03572">
    <property type="entry name" value="Peptidase_S41"/>
    <property type="match status" value="1"/>
</dbReference>
<dbReference type="InterPro" id="IPR055210">
    <property type="entry name" value="CtpA/B_N"/>
</dbReference>
<organism evidence="7 8">
    <name type="scientific">Desulfonauticus submarinus</name>
    <dbReference type="NCBI Taxonomy" id="206665"/>
    <lineage>
        <taxon>Bacteria</taxon>
        <taxon>Pseudomonadati</taxon>
        <taxon>Thermodesulfobacteriota</taxon>
        <taxon>Desulfovibrionia</taxon>
        <taxon>Desulfovibrionales</taxon>
        <taxon>Desulfonauticaceae</taxon>
        <taxon>Desulfonauticus</taxon>
    </lineage>
</organism>
<dbReference type="Gene3D" id="3.90.226.10">
    <property type="entry name" value="2-enoyl-CoA Hydratase, Chain A, domain 1"/>
    <property type="match status" value="1"/>
</dbReference>
<gene>
    <name evidence="7" type="ORF">SAMN04488516_101432</name>
</gene>
<dbReference type="Pfam" id="PF22694">
    <property type="entry name" value="CtpB_N-like"/>
    <property type="match status" value="1"/>
</dbReference>
<dbReference type="Proteomes" id="UP000199602">
    <property type="component" value="Unassembled WGS sequence"/>
</dbReference>
<feature type="domain" description="PDZ" evidence="6">
    <location>
        <begin position="80"/>
        <end position="148"/>
    </location>
</feature>
<dbReference type="PANTHER" id="PTHR32060:SF30">
    <property type="entry name" value="CARBOXY-TERMINAL PROCESSING PROTEASE CTPA"/>
    <property type="match status" value="1"/>
</dbReference>
<dbReference type="SMART" id="SM00245">
    <property type="entry name" value="TSPc"/>
    <property type="match status" value="1"/>
</dbReference>
<dbReference type="GO" id="GO:0030288">
    <property type="term" value="C:outer membrane-bounded periplasmic space"/>
    <property type="evidence" value="ECO:0007669"/>
    <property type="project" value="TreeGrafter"/>
</dbReference>
<protein>
    <submittedName>
        <fullName evidence="7">Carboxyl-terminal processing protease</fullName>
    </submittedName>
</protein>
<evidence type="ECO:0000259" key="6">
    <source>
        <dbReference type="PROSITE" id="PS50106"/>
    </source>
</evidence>
<dbReference type="CDD" id="cd06782">
    <property type="entry name" value="cpPDZ_CPP-like"/>
    <property type="match status" value="1"/>
</dbReference>
<dbReference type="SMART" id="SM00228">
    <property type="entry name" value="PDZ"/>
    <property type="match status" value="1"/>
</dbReference>
<dbReference type="Gene3D" id="3.30.750.44">
    <property type="match status" value="1"/>
</dbReference>
<dbReference type="SUPFAM" id="SSF52096">
    <property type="entry name" value="ClpP/crotonase"/>
    <property type="match status" value="1"/>
</dbReference>
<comment type="similarity">
    <text evidence="1 5">Belongs to the peptidase S41A family.</text>
</comment>
<dbReference type="InterPro" id="IPR036034">
    <property type="entry name" value="PDZ_sf"/>
</dbReference>
<dbReference type="GO" id="GO:0004175">
    <property type="term" value="F:endopeptidase activity"/>
    <property type="evidence" value="ECO:0007669"/>
    <property type="project" value="TreeGrafter"/>
</dbReference>
<evidence type="ECO:0000256" key="4">
    <source>
        <dbReference type="ARBA" id="ARBA00022825"/>
    </source>
</evidence>
<dbReference type="SUPFAM" id="SSF50156">
    <property type="entry name" value="PDZ domain-like"/>
    <property type="match status" value="1"/>
</dbReference>
<evidence type="ECO:0000256" key="2">
    <source>
        <dbReference type="ARBA" id="ARBA00022670"/>
    </source>
</evidence>
<name>A0A1H0AIK5_9BACT</name>
<dbReference type="Gene3D" id="2.30.42.10">
    <property type="match status" value="1"/>
</dbReference>
<dbReference type="InterPro" id="IPR029045">
    <property type="entry name" value="ClpP/crotonase-like_dom_sf"/>
</dbReference>
<dbReference type="STRING" id="206665.SAMN04488516_101432"/>
<keyword evidence="8" id="KW-1185">Reference proteome</keyword>
<sequence length="423" mass="47101">MLNHITTFFMILGLLLFVPHDSLAKSTNDYQALKQFSQVLSIIEQHYVKPKTEKELLKGAIKGMLSSLDPHSAYIDPEELKAMQEDFSGKFSGIGIQIGMKNKRLTVISPIEGTPAYKAGLKAGDIILAIDGESTQGMTLMDAVKRIRGPKGKPVELLILHKDAEKPQKITIIRDTIPIHTVKIVELEPGYIYLRITDFKATTSKEILKNIKKYRKHLKGLILDLRNNPGGLLDQAIKVSDIFLSKGLIVYTQGRDKTTRSEYKAKKQKTDILCPMVVLVNAGSASASEIVAGALKDQKRALLIGEKTFGKGSVQTIIPLSDGSAIKLTIALYYTPSGRSIQAYGIEPDLEIPFQPIPKEKEHVLREKDLSKHLDNPEKNKHSKITKETKEAQKMLSKDNQLKIALEVVKKMPLLKKLNYASE</sequence>
<dbReference type="RefSeq" id="WP_092062676.1">
    <property type="nucleotide sequence ID" value="NZ_FNIN01000001.1"/>
</dbReference>
<dbReference type="GO" id="GO:0008236">
    <property type="term" value="F:serine-type peptidase activity"/>
    <property type="evidence" value="ECO:0007669"/>
    <property type="project" value="UniProtKB-KW"/>
</dbReference>
<evidence type="ECO:0000313" key="8">
    <source>
        <dbReference type="Proteomes" id="UP000199602"/>
    </source>
</evidence>
<proteinExistence type="inferred from homology"/>
<dbReference type="InterPro" id="IPR004447">
    <property type="entry name" value="Peptidase_S41A"/>
</dbReference>
<evidence type="ECO:0000256" key="5">
    <source>
        <dbReference type="RuleBase" id="RU004404"/>
    </source>
</evidence>
<reference evidence="7 8" key="1">
    <citation type="submission" date="2016-10" db="EMBL/GenBank/DDBJ databases">
        <authorList>
            <person name="de Groot N.N."/>
        </authorList>
    </citation>
    <scope>NUCLEOTIDE SEQUENCE [LARGE SCALE GENOMIC DNA]</scope>
    <source>
        <strain evidence="7 8">DSM 15269</strain>
    </source>
</reference>